<dbReference type="AlphaFoldDB" id="A0AAD2G5J3"/>
<comment type="similarity">
    <text evidence="1">Belongs to the short-chain dehydrogenases/reductases (SDR) family.</text>
</comment>
<keyword evidence="4" id="KW-1185">Reference proteome</keyword>
<gene>
    <name evidence="3" type="ORF">CYCCA115_LOCUS20300</name>
</gene>
<protein>
    <recommendedName>
        <fullName evidence="5">Protochlorophyllide reductase</fullName>
    </recommendedName>
</protein>
<dbReference type="Gene3D" id="3.40.50.720">
    <property type="entry name" value="NAD(P)-binding Rossmann-like Domain"/>
    <property type="match status" value="1"/>
</dbReference>
<comment type="caution">
    <text evidence="3">The sequence shown here is derived from an EMBL/GenBank/DDBJ whole genome shotgun (WGS) entry which is preliminary data.</text>
</comment>
<proteinExistence type="inferred from homology"/>
<dbReference type="InterPro" id="IPR002347">
    <property type="entry name" value="SDR_fam"/>
</dbReference>
<sequence>MKTVMVTGSNVGLGKECARQLASEVEGVEKIILACRNPAKAEAAKEDLERITSKQIFQVLVMDVCDLDSVRNAVASLEDSSIDGLVLNAGGMLGLDLTADGVTISFAGNVLGHVVLTQELFQAGKLKSGSTVVYSSSEAVRDIPELSAKRVQLDEHSVEEFKRVADGRFIASRKSMAPARGETYGVVKYMGTLWTSYMARQHHNIRFVSISPGASSGTKFFDDMPMAGKLVVKGVFKVFAMFGRAHGVEEGAKRYIDALMDDETFPTGGFYASKKGSSGPVADQAQAIPSFAEYKDTTIQDKAAQAIHEIINQKDFVNTTKTNTEESTAA</sequence>
<dbReference type="GO" id="GO:0016491">
    <property type="term" value="F:oxidoreductase activity"/>
    <property type="evidence" value="ECO:0007669"/>
    <property type="project" value="UniProtKB-KW"/>
</dbReference>
<dbReference type="PRINTS" id="PR00081">
    <property type="entry name" value="GDHRDH"/>
</dbReference>
<reference evidence="3" key="1">
    <citation type="submission" date="2023-08" db="EMBL/GenBank/DDBJ databases">
        <authorList>
            <person name="Audoor S."/>
            <person name="Bilcke G."/>
        </authorList>
    </citation>
    <scope>NUCLEOTIDE SEQUENCE</scope>
</reference>
<evidence type="ECO:0000256" key="1">
    <source>
        <dbReference type="ARBA" id="ARBA00006484"/>
    </source>
</evidence>
<dbReference type="InterPro" id="IPR036291">
    <property type="entry name" value="NAD(P)-bd_dom_sf"/>
</dbReference>
<name>A0AAD2G5J3_9STRA</name>
<organism evidence="3 4">
    <name type="scientific">Cylindrotheca closterium</name>
    <dbReference type="NCBI Taxonomy" id="2856"/>
    <lineage>
        <taxon>Eukaryota</taxon>
        <taxon>Sar</taxon>
        <taxon>Stramenopiles</taxon>
        <taxon>Ochrophyta</taxon>
        <taxon>Bacillariophyta</taxon>
        <taxon>Bacillariophyceae</taxon>
        <taxon>Bacillariophycidae</taxon>
        <taxon>Bacillariales</taxon>
        <taxon>Bacillariaceae</taxon>
        <taxon>Cylindrotheca</taxon>
    </lineage>
</organism>
<dbReference type="PANTHER" id="PTHR24320">
    <property type="entry name" value="RETINOL DEHYDROGENASE"/>
    <property type="match status" value="1"/>
</dbReference>
<evidence type="ECO:0000256" key="2">
    <source>
        <dbReference type="ARBA" id="ARBA00023002"/>
    </source>
</evidence>
<dbReference type="PANTHER" id="PTHR24320:SF152">
    <property type="entry name" value="SHORT-CHAIN DEHYDROGENASE_REDUCTASE FAMILY PROTEIN"/>
    <property type="match status" value="1"/>
</dbReference>
<dbReference type="EMBL" id="CAKOGP040002158">
    <property type="protein sequence ID" value="CAJ1963735.1"/>
    <property type="molecule type" value="Genomic_DNA"/>
</dbReference>
<dbReference type="SUPFAM" id="SSF51735">
    <property type="entry name" value="NAD(P)-binding Rossmann-fold domains"/>
    <property type="match status" value="1"/>
</dbReference>
<keyword evidence="2" id="KW-0560">Oxidoreductase</keyword>
<evidence type="ECO:0000313" key="3">
    <source>
        <dbReference type="EMBL" id="CAJ1963735.1"/>
    </source>
</evidence>
<evidence type="ECO:0008006" key="5">
    <source>
        <dbReference type="Google" id="ProtNLM"/>
    </source>
</evidence>
<accession>A0AAD2G5J3</accession>
<dbReference type="Proteomes" id="UP001295423">
    <property type="component" value="Unassembled WGS sequence"/>
</dbReference>
<dbReference type="Pfam" id="PF00106">
    <property type="entry name" value="adh_short"/>
    <property type="match status" value="1"/>
</dbReference>
<evidence type="ECO:0000313" key="4">
    <source>
        <dbReference type="Proteomes" id="UP001295423"/>
    </source>
</evidence>